<evidence type="ECO:0000256" key="1">
    <source>
        <dbReference type="SAM" id="MobiDB-lite"/>
    </source>
</evidence>
<dbReference type="InterPro" id="IPR000387">
    <property type="entry name" value="Tyr_Pase_dom"/>
</dbReference>
<reference evidence="3 4" key="1">
    <citation type="submission" date="2023-11" db="EMBL/GenBank/DDBJ databases">
        <authorList>
            <person name="Okamura Y."/>
        </authorList>
    </citation>
    <scope>NUCLEOTIDE SEQUENCE [LARGE SCALE GENOMIC DNA]</scope>
</reference>
<comment type="caution">
    <text evidence="3">The sequence shown here is derived from an EMBL/GenBank/DDBJ whole genome shotgun (WGS) entry which is preliminary data.</text>
</comment>
<dbReference type="AlphaFoldDB" id="A0AAV1K0V3"/>
<name>A0AAV1K0V3_9NEOP</name>
<dbReference type="SUPFAM" id="SSF52799">
    <property type="entry name" value="(Phosphotyrosine protein) phosphatases II"/>
    <property type="match status" value="1"/>
</dbReference>
<feature type="region of interest" description="Disordered" evidence="1">
    <location>
        <begin position="169"/>
        <end position="208"/>
    </location>
</feature>
<dbReference type="InterPro" id="IPR051029">
    <property type="entry name" value="mRNA_Capping_Enz/RNA_Phosphat"/>
</dbReference>
<dbReference type="GO" id="GO:0004651">
    <property type="term" value="F:polynucleotide 5'-phosphatase activity"/>
    <property type="evidence" value="ECO:0007669"/>
    <property type="project" value="TreeGrafter"/>
</dbReference>
<evidence type="ECO:0000313" key="4">
    <source>
        <dbReference type="Proteomes" id="UP001497472"/>
    </source>
</evidence>
<evidence type="ECO:0000313" key="3">
    <source>
        <dbReference type="EMBL" id="CAK1555397.1"/>
    </source>
</evidence>
<keyword evidence="4" id="KW-1185">Reference proteome</keyword>
<accession>A0AAV1K0V3</accession>
<protein>
    <recommendedName>
        <fullName evidence="2">Tyrosine specific protein phosphatases domain-containing protein</fullName>
    </recommendedName>
</protein>
<gene>
    <name evidence="3" type="ORF">LNINA_LOCUS14217</name>
</gene>
<dbReference type="Proteomes" id="UP001497472">
    <property type="component" value="Unassembled WGS sequence"/>
</dbReference>
<evidence type="ECO:0000259" key="2">
    <source>
        <dbReference type="PROSITE" id="PS50056"/>
    </source>
</evidence>
<dbReference type="InterPro" id="IPR016130">
    <property type="entry name" value="Tyr_Pase_AS"/>
</dbReference>
<dbReference type="EMBL" id="CAVLEF010000280">
    <property type="protein sequence ID" value="CAK1555397.1"/>
    <property type="molecule type" value="Genomic_DNA"/>
</dbReference>
<dbReference type="PANTHER" id="PTHR10367:SF9">
    <property type="entry name" value="DUAL-SPECIFICITY PHOSPHATASE 11 (RNA_RNP COMPLEX 1-INTERACTING)"/>
    <property type="match status" value="1"/>
</dbReference>
<dbReference type="Pfam" id="PF22785">
    <property type="entry name" value="Tc-R-P"/>
    <property type="match status" value="1"/>
</dbReference>
<dbReference type="PROSITE" id="PS50056">
    <property type="entry name" value="TYR_PHOSPHATASE_2"/>
    <property type="match status" value="1"/>
</dbReference>
<dbReference type="PROSITE" id="PS00383">
    <property type="entry name" value="TYR_PHOSPHATASE_1"/>
    <property type="match status" value="1"/>
</dbReference>
<dbReference type="Gene3D" id="3.90.190.10">
    <property type="entry name" value="Protein tyrosine phosphatase superfamily"/>
    <property type="match status" value="1"/>
</dbReference>
<dbReference type="InterPro" id="IPR029021">
    <property type="entry name" value="Prot-tyrosine_phosphatase-like"/>
</dbReference>
<feature type="domain" description="Tyrosine specific protein phosphatases" evidence="2">
    <location>
        <begin position="100"/>
        <end position="167"/>
    </location>
</feature>
<proteinExistence type="predicted"/>
<feature type="region of interest" description="Disordered" evidence="1">
    <location>
        <begin position="226"/>
        <end position="268"/>
    </location>
</feature>
<sequence>MAPSIPDRWIPYKAFGKVIEGTRIICFKVPLRHIVQVNNPAIKHIWDIDTLLKKFPKLKAVVDLTNTSRYYDPKELKSAGVLHKKILLPGRIIPPERKVMEFMNTVDELLENDDGSLIGVHCTHGLNRTGYMVCRYLRDRLLVPPTVAIERFEKARGYKIERENYIADILGKKPPPPDIGVSTTINPIDTDDCQDNEAATETKRVSEDDEWTLRRKRKYLDLDRNTYEKRGKAAPNSPTTSYGYNNRKDQDQEPQSGPYSGYNKRKVNSQRDFIYKSPLIQEEEEVEGHTMRQVVDQSNRTLYIALFLTVG</sequence>
<dbReference type="PANTHER" id="PTHR10367">
    <property type="entry name" value="MRNA-CAPPING ENZYME"/>
    <property type="match status" value="1"/>
</dbReference>
<organism evidence="3 4">
    <name type="scientific">Leptosia nina</name>
    <dbReference type="NCBI Taxonomy" id="320188"/>
    <lineage>
        <taxon>Eukaryota</taxon>
        <taxon>Metazoa</taxon>
        <taxon>Ecdysozoa</taxon>
        <taxon>Arthropoda</taxon>
        <taxon>Hexapoda</taxon>
        <taxon>Insecta</taxon>
        <taxon>Pterygota</taxon>
        <taxon>Neoptera</taxon>
        <taxon>Endopterygota</taxon>
        <taxon>Lepidoptera</taxon>
        <taxon>Glossata</taxon>
        <taxon>Ditrysia</taxon>
        <taxon>Papilionoidea</taxon>
        <taxon>Pieridae</taxon>
        <taxon>Pierinae</taxon>
        <taxon>Leptosia</taxon>
    </lineage>
</organism>